<dbReference type="EMBL" id="VUJU01001280">
    <property type="protein sequence ID" value="KAF0766014.1"/>
    <property type="molecule type" value="Genomic_DNA"/>
</dbReference>
<gene>
    <name evidence="1" type="ORF">FWK35_00004049</name>
</gene>
<dbReference type="Proteomes" id="UP000478052">
    <property type="component" value="Unassembled WGS sequence"/>
</dbReference>
<evidence type="ECO:0000313" key="1">
    <source>
        <dbReference type="EMBL" id="KAF0766014.1"/>
    </source>
</evidence>
<proteinExistence type="predicted"/>
<organism evidence="1 2">
    <name type="scientific">Aphis craccivora</name>
    <name type="common">Cowpea aphid</name>
    <dbReference type="NCBI Taxonomy" id="307492"/>
    <lineage>
        <taxon>Eukaryota</taxon>
        <taxon>Metazoa</taxon>
        <taxon>Ecdysozoa</taxon>
        <taxon>Arthropoda</taxon>
        <taxon>Hexapoda</taxon>
        <taxon>Insecta</taxon>
        <taxon>Pterygota</taxon>
        <taxon>Neoptera</taxon>
        <taxon>Paraneoptera</taxon>
        <taxon>Hemiptera</taxon>
        <taxon>Sternorrhyncha</taxon>
        <taxon>Aphidomorpha</taxon>
        <taxon>Aphidoidea</taxon>
        <taxon>Aphididae</taxon>
        <taxon>Aphidini</taxon>
        <taxon>Aphis</taxon>
        <taxon>Aphis</taxon>
    </lineage>
</organism>
<sequence length="125" mass="15056">MARFNYDMLCSVCNDEESAIRFLQDRGVLHRNRICKNGHDMLIRYESKPLAMQHFQVQDTTGIRTNTWLYNCRLPFLKIVKFIYWWSKELTSIKFCEDELGMNHYTTVDWNNYLREVCTEAIMNN</sequence>
<comment type="caution">
    <text evidence="1">The sequence shown here is derived from an EMBL/GenBank/DDBJ whole genome shotgun (WGS) entry which is preliminary data.</text>
</comment>
<dbReference type="AlphaFoldDB" id="A0A6G0Z675"/>
<dbReference type="OrthoDB" id="6629194at2759"/>
<protein>
    <submittedName>
        <fullName evidence="1">Uncharacterized protein</fullName>
    </submittedName>
</protein>
<accession>A0A6G0Z675</accession>
<keyword evidence="2" id="KW-1185">Reference proteome</keyword>
<reference evidence="1 2" key="1">
    <citation type="submission" date="2019-08" db="EMBL/GenBank/DDBJ databases">
        <title>Whole genome of Aphis craccivora.</title>
        <authorList>
            <person name="Voronova N.V."/>
            <person name="Shulinski R.S."/>
            <person name="Bandarenka Y.V."/>
            <person name="Zhorov D.G."/>
            <person name="Warner D."/>
        </authorList>
    </citation>
    <scope>NUCLEOTIDE SEQUENCE [LARGE SCALE GENOMIC DNA]</scope>
    <source>
        <strain evidence="1">180601</strain>
        <tissue evidence="1">Whole Body</tissue>
    </source>
</reference>
<evidence type="ECO:0000313" key="2">
    <source>
        <dbReference type="Proteomes" id="UP000478052"/>
    </source>
</evidence>
<name>A0A6G0Z675_APHCR</name>